<dbReference type="AlphaFoldDB" id="A0AAW2F032"/>
<dbReference type="Proteomes" id="UP001430953">
    <property type="component" value="Unassembled WGS sequence"/>
</dbReference>
<sequence length="100" mass="10655">MTAHYSMTTHHSGMSHLTRNSTRAPRVRSSRAIACWRTCKTYAHTTNLGKEPAPVGPPLSDGTTVVLPELFGFTTVDGCCGGCCCCCCCCCCDCVCCCCC</sequence>
<gene>
    <name evidence="2" type="ORF">PUN28_014105</name>
</gene>
<proteinExistence type="predicted"/>
<accession>A0AAW2F032</accession>
<feature type="region of interest" description="Disordered" evidence="1">
    <location>
        <begin position="1"/>
        <end position="26"/>
    </location>
</feature>
<evidence type="ECO:0008006" key="4">
    <source>
        <dbReference type="Google" id="ProtNLM"/>
    </source>
</evidence>
<evidence type="ECO:0000313" key="3">
    <source>
        <dbReference type="Proteomes" id="UP001430953"/>
    </source>
</evidence>
<reference evidence="2 3" key="1">
    <citation type="submission" date="2023-03" db="EMBL/GenBank/DDBJ databases">
        <title>High recombination rates correlate with genetic variation in Cardiocondyla obscurior ants.</title>
        <authorList>
            <person name="Errbii M."/>
        </authorList>
    </citation>
    <scope>NUCLEOTIDE SEQUENCE [LARGE SCALE GENOMIC DNA]</scope>
    <source>
        <strain evidence="2">Alpha-2009</strain>
        <tissue evidence="2">Whole body</tissue>
    </source>
</reference>
<comment type="caution">
    <text evidence="2">The sequence shown here is derived from an EMBL/GenBank/DDBJ whole genome shotgun (WGS) entry which is preliminary data.</text>
</comment>
<evidence type="ECO:0000256" key="1">
    <source>
        <dbReference type="SAM" id="MobiDB-lite"/>
    </source>
</evidence>
<dbReference type="EMBL" id="JADYXP020000015">
    <property type="protein sequence ID" value="KAL0108737.1"/>
    <property type="molecule type" value="Genomic_DNA"/>
</dbReference>
<name>A0AAW2F032_9HYME</name>
<feature type="compositionally biased region" description="Polar residues" evidence="1">
    <location>
        <begin position="1"/>
        <end position="23"/>
    </location>
</feature>
<organism evidence="2 3">
    <name type="scientific">Cardiocondyla obscurior</name>
    <dbReference type="NCBI Taxonomy" id="286306"/>
    <lineage>
        <taxon>Eukaryota</taxon>
        <taxon>Metazoa</taxon>
        <taxon>Ecdysozoa</taxon>
        <taxon>Arthropoda</taxon>
        <taxon>Hexapoda</taxon>
        <taxon>Insecta</taxon>
        <taxon>Pterygota</taxon>
        <taxon>Neoptera</taxon>
        <taxon>Endopterygota</taxon>
        <taxon>Hymenoptera</taxon>
        <taxon>Apocrita</taxon>
        <taxon>Aculeata</taxon>
        <taxon>Formicoidea</taxon>
        <taxon>Formicidae</taxon>
        <taxon>Myrmicinae</taxon>
        <taxon>Cardiocondyla</taxon>
    </lineage>
</organism>
<protein>
    <recommendedName>
        <fullName evidence="4">Cysteine-rich transmembrane CYSTM domain-containing protein</fullName>
    </recommendedName>
</protein>
<keyword evidence="3" id="KW-1185">Reference proteome</keyword>
<evidence type="ECO:0000313" key="2">
    <source>
        <dbReference type="EMBL" id="KAL0108737.1"/>
    </source>
</evidence>